<protein>
    <submittedName>
        <fullName evidence="5">B12-binding domain-containing protein</fullName>
    </submittedName>
</protein>
<sequence>PLWERLKRRIVDGELDGLNADLDEALTQRPALEIVNDVLLDGMKTVGELFGSGQMQLPFVLQSAEVMKTAVAYLEPHMEKAEDGGKGRIVLATVKGDVHDIGKNLVDIILSNNGYEVVNLGIKQPMSAILQAAENERADVIGMSGLLVKSTVIMKENLEELNSRGVAERWPVLLGGAALTRAYVEQ</sequence>
<dbReference type="InterPro" id="IPR036724">
    <property type="entry name" value="Cobalamin-bd_sf"/>
</dbReference>
<evidence type="ECO:0000259" key="3">
    <source>
        <dbReference type="PROSITE" id="PS51332"/>
    </source>
</evidence>
<proteinExistence type="predicted"/>
<evidence type="ECO:0000256" key="1">
    <source>
        <dbReference type="ARBA" id="ARBA00022723"/>
    </source>
</evidence>
<dbReference type="InterPro" id="IPR006158">
    <property type="entry name" value="Cobalamin-bd"/>
</dbReference>
<dbReference type="InterPro" id="IPR050554">
    <property type="entry name" value="Met_Synthase/Corrinoid"/>
</dbReference>
<dbReference type="Proteomes" id="UP001597083">
    <property type="component" value="Unassembled WGS sequence"/>
</dbReference>
<keyword evidence="2" id="KW-0170">Cobalt</keyword>
<name>A0ABW3CDS4_9ACTN</name>
<evidence type="ECO:0000256" key="2">
    <source>
        <dbReference type="ARBA" id="ARBA00023285"/>
    </source>
</evidence>
<dbReference type="Pfam" id="PF02310">
    <property type="entry name" value="B12-binding"/>
    <property type="match status" value="1"/>
</dbReference>
<feature type="domain" description="B12-binding" evidence="3">
    <location>
        <begin position="86"/>
        <end position="186"/>
    </location>
</feature>
<dbReference type="InterPro" id="IPR003759">
    <property type="entry name" value="Cbl-bd_cap"/>
</dbReference>
<feature type="non-terminal residue" evidence="5">
    <location>
        <position position="1"/>
    </location>
</feature>
<accession>A0ABW3CDS4</accession>
<evidence type="ECO:0000259" key="4">
    <source>
        <dbReference type="PROSITE" id="PS51337"/>
    </source>
</evidence>
<dbReference type="SMART" id="SM01018">
    <property type="entry name" value="B12-binding_2"/>
    <property type="match status" value="1"/>
</dbReference>
<feature type="non-terminal residue" evidence="5">
    <location>
        <position position="186"/>
    </location>
</feature>
<dbReference type="Pfam" id="PF02607">
    <property type="entry name" value="B12-binding_2"/>
    <property type="match status" value="1"/>
</dbReference>
<feature type="domain" description="B12-binding N-terminal" evidence="4">
    <location>
        <begin position="1"/>
        <end position="86"/>
    </location>
</feature>
<comment type="caution">
    <text evidence="5">The sequence shown here is derived from an EMBL/GenBank/DDBJ whole genome shotgun (WGS) entry which is preliminary data.</text>
</comment>
<dbReference type="InterPro" id="IPR036594">
    <property type="entry name" value="Meth_synthase_dom"/>
</dbReference>
<evidence type="ECO:0000313" key="6">
    <source>
        <dbReference type="Proteomes" id="UP001597083"/>
    </source>
</evidence>
<dbReference type="SUPFAM" id="SSF47644">
    <property type="entry name" value="Methionine synthase domain"/>
    <property type="match status" value="1"/>
</dbReference>
<dbReference type="PROSITE" id="PS51337">
    <property type="entry name" value="B12_BINDING_NTER"/>
    <property type="match status" value="1"/>
</dbReference>
<keyword evidence="1" id="KW-0479">Metal-binding</keyword>
<dbReference type="EMBL" id="JBHTIR010001052">
    <property type="protein sequence ID" value="MFD0852087.1"/>
    <property type="molecule type" value="Genomic_DNA"/>
</dbReference>
<dbReference type="PROSITE" id="PS51332">
    <property type="entry name" value="B12_BINDING"/>
    <property type="match status" value="1"/>
</dbReference>
<reference evidence="6" key="1">
    <citation type="journal article" date="2019" name="Int. J. Syst. Evol. Microbiol.">
        <title>The Global Catalogue of Microorganisms (GCM) 10K type strain sequencing project: providing services to taxonomists for standard genome sequencing and annotation.</title>
        <authorList>
            <consortium name="The Broad Institute Genomics Platform"/>
            <consortium name="The Broad Institute Genome Sequencing Center for Infectious Disease"/>
            <person name="Wu L."/>
            <person name="Ma J."/>
        </authorList>
    </citation>
    <scope>NUCLEOTIDE SEQUENCE [LARGE SCALE GENOMIC DNA]</scope>
    <source>
        <strain evidence="6">JCM 31696</strain>
    </source>
</reference>
<keyword evidence="6" id="KW-1185">Reference proteome</keyword>
<dbReference type="PANTHER" id="PTHR45833">
    <property type="entry name" value="METHIONINE SYNTHASE"/>
    <property type="match status" value="1"/>
</dbReference>
<gene>
    <name evidence="5" type="ORF">ACFQ07_07640</name>
</gene>
<dbReference type="PANTHER" id="PTHR45833:SF1">
    <property type="entry name" value="METHIONINE SYNTHASE"/>
    <property type="match status" value="1"/>
</dbReference>
<organism evidence="5 6">
    <name type="scientific">Actinomadura adrarensis</name>
    <dbReference type="NCBI Taxonomy" id="1819600"/>
    <lineage>
        <taxon>Bacteria</taxon>
        <taxon>Bacillati</taxon>
        <taxon>Actinomycetota</taxon>
        <taxon>Actinomycetes</taxon>
        <taxon>Streptosporangiales</taxon>
        <taxon>Thermomonosporaceae</taxon>
        <taxon>Actinomadura</taxon>
    </lineage>
</organism>
<dbReference type="SUPFAM" id="SSF52242">
    <property type="entry name" value="Cobalamin (vitamin B12)-binding domain"/>
    <property type="match status" value="1"/>
</dbReference>
<evidence type="ECO:0000313" key="5">
    <source>
        <dbReference type="EMBL" id="MFD0852087.1"/>
    </source>
</evidence>
<dbReference type="Gene3D" id="3.40.50.280">
    <property type="entry name" value="Cobalamin-binding domain"/>
    <property type="match status" value="1"/>
</dbReference>
<dbReference type="Gene3D" id="1.10.1240.10">
    <property type="entry name" value="Methionine synthase domain"/>
    <property type="match status" value="1"/>
</dbReference>